<reference evidence="1 2" key="1">
    <citation type="submission" date="2020-08" db="EMBL/GenBank/DDBJ databases">
        <title>Streptomycin Non-resistant strain, P. mexicana.</title>
        <authorList>
            <person name="Ganesh-Kumar S."/>
            <person name="Zhe T."/>
            <person name="Yu Z."/>
            <person name="Min Y."/>
        </authorList>
    </citation>
    <scope>NUCLEOTIDE SEQUENCE [LARGE SCALE GENOMIC DNA]</scope>
    <source>
        <strain evidence="1 2">GTZY2</strain>
    </source>
</reference>
<evidence type="ECO:0000313" key="2">
    <source>
        <dbReference type="Proteomes" id="UP000515838"/>
    </source>
</evidence>
<proteinExistence type="predicted"/>
<protein>
    <submittedName>
        <fullName evidence="1">Uncharacterized protein</fullName>
    </submittedName>
</protein>
<gene>
    <name evidence="1" type="ORF">IAE60_16455</name>
</gene>
<dbReference type="Proteomes" id="UP000515838">
    <property type="component" value="Chromosome"/>
</dbReference>
<accession>A0A7G9TBK5</accession>
<evidence type="ECO:0000313" key="1">
    <source>
        <dbReference type="EMBL" id="QNN77480.1"/>
    </source>
</evidence>
<organism evidence="1 2">
    <name type="scientific">Pseudoxanthomonas mexicana</name>
    <dbReference type="NCBI Taxonomy" id="128785"/>
    <lineage>
        <taxon>Bacteria</taxon>
        <taxon>Pseudomonadati</taxon>
        <taxon>Pseudomonadota</taxon>
        <taxon>Gammaproteobacteria</taxon>
        <taxon>Lysobacterales</taxon>
        <taxon>Lysobacteraceae</taxon>
        <taxon>Pseudoxanthomonas</taxon>
    </lineage>
</organism>
<dbReference type="EMBL" id="CP060731">
    <property type="protein sequence ID" value="QNN77480.1"/>
    <property type="molecule type" value="Genomic_DNA"/>
</dbReference>
<dbReference type="RefSeq" id="WP_162110295.1">
    <property type="nucleotide sequence ID" value="NZ_CP060731.1"/>
</dbReference>
<dbReference type="GeneID" id="81472580"/>
<sequence length="63" mass="6671">MLSPPKGHVLAMSCKKIRSGTGGITAESERNSPCVNAKLTPASQRGILHCVDTQAITLAWISH</sequence>
<name>A0A7G9TBK5_PSEMX</name>
<dbReference type="AlphaFoldDB" id="A0A7G9TBK5"/>